<feature type="region of interest" description="Disordered" evidence="3">
    <location>
        <begin position="1"/>
        <end position="22"/>
    </location>
</feature>
<dbReference type="SUPFAM" id="SSF56176">
    <property type="entry name" value="FAD-binding/transporter-associated domain-like"/>
    <property type="match status" value="1"/>
</dbReference>
<dbReference type="InterPro" id="IPR016166">
    <property type="entry name" value="FAD-bd_PCMH"/>
</dbReference>
<keyword evidence="6" id="KW-1185">Reference proteome</keyword>
<dbReference type="InterPro" id="IPR016164">
    <property type="entry name" value="FAD-linked_Oxase-like_C"/>
</dbReference>
<dbReference type="SUPFAM" id="SSF55103">
    <property type="entry name" value="FAD-linked oxidases, C-terminal domain"/>
    <property type="match status" value="1"/>
</dbReference>
<dbReference type="InterPro" id="IPR016169">
    <property type="entry name" value="FAD-bd_PCMH_sub2"/>
</dbReference>
<dbReference type="Proteomes" id="UP001500279">
    <property type="component" value="Unassembled WGS sequence"/>
</dbReference>
<evidence type="ECO:0000256" key="3">
    <source>
        <dbReference type="SAM" id="MobiDB-lite"/>
    </source>
</evidence>
<feature type="domain" description="FAD-binding PCMH-type" evidence="4">
    <location>
        <begin position="40"/>
        <end position="228"/>
    </location>
</feature>
<evidence type="ECO:0000259" key="4">
    <source>
        <dbReference type="PROSITE" id="PS51387"/>
    </source>
</evidence>
<dbReference type="PANTHER" id="PTHR11748:SF103">
    <property type="entry name" value="GLYCOLATE OXIDASE SUBUNIT GLCE"/>
    <property type="match status" value="1"/>
</dbReference>
<comment type="caution">
    <text evidence="5">The sequence shown here is derived from an EMBL/GenBank/DDBJ whole genome shotgun (WGS) entry which is preliminary data.</text>
</comment>
<feature type="compositionally biased region" description="Polar residues" evidence="3">
    <location>
        <begin position="1"/>
        <end position="14"/>
    </location>
</feature>
<accession>A0ABN1KB10</accession>
<dbReference type="PANTHER" id="PTHR11748">
    <property type="entry name" value="D-LACTATE DEHYDROGENASE"/>
    <property type="match status" value="1"/>
</dbReference>
<gene>
    <name evidence="5" type="primary">glcE</name>
    <name evidence="5" type="ORF">GCM10009107_42210</name>
</gene>
<name>A0ABN1KB10_9BURK</name>
<keyword evidence="2" id="KW-0274">FAD</keyword>
<sequence length="430" mass="44927">MSESSSTEMNQATGPASDAVPRDLPAAVEASTEIALGASIAAEAGAPSVPAIEPALRRILDVVREAAAHERALCLRGSGSKDFLGGPLLGEPLDLRPLRGITSYEPTELVVTARAGTPLDELEAALAEHGQCLPFEPPRLGRDGAGQPLGGTVGGMVASGLAGPARAAAGSVRDHVLGACLLNGRGELLRFGGTVMKNVAGYDVSRLLAGSMGVLGVICEVSLKVLPRPPATRTLRFDMDQANALRHLNEWAGQPLPLQASAWWDGILVLRLAGAEAAVASAARLLGGEAIPPPLAAGFWAGLRDQRDEFFLHAEAVLAAGDGESTGFSLWQLSVAPTAPRLELAGETLLEWGGGRRWLLSREPAGRVREAGLAARGHATLYRRGAGTAAPDDGAIFAPLSAPLLRLHQQLKAAFDPQRIFNRERLHPQL</sequence>
<proteinExistence type="predicted"/>
<dbReference type="InterPro" id="IPR006094">
    <property type="entry name" value="Oxid_FAD_bind_N"/>
</dbReference>
<protein>
    <submittedName>
        <fullName evidence="5">Glycolate oxidase subunit GlcE</fullName>
    </submittedName>
</protein>
<evidence type="ECO:0000256" key="1">
    <source>
        <dbReference type="ARBA" id="ARBA00022630"/>
    </source>
</evidence>
<keyword evidence="1" id="KW-0285">Flavoprotein</keyword>
<evidence type="ECO:0000256" key="2">
    <source>
        <dbReference type="ARBA" id="ARBA00022827"/>
    </source>
</evidence>
<dbReference type="Gene3D" id="3.30.465.10">
    <property type="match status" value="1"/>
</dbReference>
<dbReference type="Pfam" id="PF01565">
    <property type="entry name" value="FAD_binding_4"/>
    <property type="match status" value="1"/>
</dbReference>
<dbReference type="EMBL" id="BAAAEW010000026">
    <property type="protein sequence ID" value="GAA0760095.1"/>
    <property type="molecule type" value="Genomic_DNA"/>
</dbReference>
<dbReference type="InterPro" id="IPR036318">
    <property type="entry name" value="FAD-bd_PCMH-like_sf"/>
</dbReference>
<evidence type="ECO:0000313" key="6">
    <source>
        <dbReference type="Proteomes" id="UP001500279"/>
    </source>
</evidence>
<evidence type="ECO:0000313" key="5">
    <source>
        <dbReference type="EMBL" id="GAA0760095.1"/>
    </source>
</evidence>
<reference evidence="5 6" key="1">
    <citation type="journal article" date="2019" name="Int. J. Syst. Evol. Microbiol.">
        <title>The Global Catalogue of Microorganisms (GCM) 10K type strain sequencing project: providing services to taxonomists for standard genome sequencing and annotation.</title>
        <authorList>
            <consortium name="The Broad Institute Genomics Platform"/>
            <consortium name="The Broad Institute Genome Sequencing Center for Infectious Disease"/>
            <person name="Wu L."/>
            <person name="Ma J."/>
        </authorList>
    </citation>
    <scope>NUCLEOTIDE SEQUENCE [LARGE SCALE GENOMIC DNA]</scope>
    <source>
        <strain evidence="5 6">JCM 15503</strain>
    </source>
</reference>
<dbReference type="PROSITE" id="PS51387">
    <property type="entry name" value="FAD_PCMH"/>
    <property type="match status" value="1"/>
</dbReference>
<dbReference type="NCBIfam" id="NF008439">
    <property type="entry name" value="PRK11282.1"/>
    <property type="match status" value="1"/>
</dbReference>
<organism evidence="5 6">
    <name type="scientific">Ideonella azotifigens</name>
    <dbReference type="NCBI Taxonomy" id="513160"/>
    <lineage>
        <taxon>Bacteria</taxon>
        <taxon>Pseudomonadati</taxon>
        <taxon>Pseudomonadota</taxon>
        <taxon>Betaproteobacteria</taxon>
        <taxon>Burkholderiales</taxon>
        <taxon>Sphaerotilaceae</taxon>
        <taxon>Ideonella</taxon>
    </lineage>
</organism>